<dbReference type="PANTHER" id="PTHR14224">
    <property type="entry name" value="SIMILAR TO PREFERENTIALLY EXPRESSED ANTIGEN IN MELANOMA-LIKE 3"/>
    <property type="match status" value="1"/>
</dbReference>
<name>A0AAX6RA52_HETGA</name>
<keyword evidence="1" id="KW-0433">Leucine-rich repeat</keyword>
<dbReference type="PANTHER" id="PTHR14224:SF90">
    <property type="match status" value="1"/>
</dbReference>
<evidence type="ECO:0000256" key="2">
    <source>
        <dbReference type="ARBA" id="ARBA00022737"/>
    </source>
</evidence>
<dbReference type="InterPro" id="IPR050694">
    <property type="entry name" value="LRRC14/PRAME"/>
</dbReference>
<reference evidence="4" key="1">
    <citation type="submission" date="2025-08" db="UniProtKB">
        <authorList>
            <consortium name="RefSeq"/>
        </authorList>
    </citation>
    <scope>IDENTIFICATION</scope>
</reference>
<dbReference type="Proteomes" id="UP000694906">
    <property type="component" value="Unplaced"/>
</dbReference>
<keyword evidence="3" id="KW-1185">Reference proteome</keyword>
<organism evidence="3 4">
    <name type="scientific">Heterocephalus glaber</name>
    <name type="common">Naked mole rat</name>
    <dbReference type="NCBI Taxonomy" id="10181"/>
    <lineage>
        <taxon>Eukaryota</taxon>
        <taxon>Metazoa</taxon>
        <taxon>Chordata</taxon>
        <taxon>Craniata</taxon>
        <taxon>Vertebrata</taxon>
        <taxon>Euteleostomi</taxon>
        <taxon>Mammalia</taxon>
        <taxon>Eutheria</taxon>
        <taxon>Euarchontoglires</taxon>
        <taxon>Glires</taxon>
        <taxon>Rodentia</taxon>
        <taxon>Hystricomorpha</taxon>
        <taxon>Bathyergidae</taxon>
        <taxon>Heterocephalus</taxon>
    </lineage>
</organism>
<keyword evidence="2" id="KW-0677">Repeat</keyword>
<gene>
    <name evidence="4" type="primary">LOC106010207</name>
</gene>
<dbReference type="GO" id="GO:0005737">
    <property type="term" value="C:cytoplasm"/>
    <property type="evidence" value="ECO:0007669"/>
    <property type="project" value="TreeGrafter"/>
</dbReference>
<dbReference type="AlphaFoldDB" id="A0AAX6RA52"/>
<proteinExistence type="predicted"/>
<evidence type="ECO:0000256" key="1">
    <source>
        <dbReference type="ARBA" id="ARBA00022614"/>
    </source>
</evidence>
<protein>
    <submittedName>
        <fullName evidence="4">PRAME family member 20-like</fullName>
    </submittedName>
</protein>
<sequence>MEAFTRGHTEALKAMVLSWPFPSLPLGALMNMRILQTSDAEVDVMEMEKRILQGLICGTSITTSGESGAGNKLEAYSFSEAVKRRNTEKSVPRAAEKQPLTVIVDLELSHECLYLFRSYLLKWVQQRKGLVQLDCPKLFIKATDIQSIIEMMKILNLDSVQVADLGHCWTLCTLAFLAPYLVEMKNLHTLIISDFCVPEFLSSKELEQFLTRIT</sequence>
<accession>A0AAX6RA52</accession>
<evidence type="ECO:0000313" key="3">
    <source>
        <dbReference type="Proteomes" id="UP000694906"/>
    </source>
</evidence>
<dbReference type="GeneID" id="106010207"/>
<evidence type="ECO:0000313" key="4">
    <source>
        <dbReference type="RefSeq" id="XP_021093189.1"/>
    </source>
</evidence>
<dbReference type="RefSeq" id="XP_021093189.1">
    <property type="nucleotide sequence ID" value="XM_021237530.1"/>
</dbReference>